<feature type="compositionally biased region" description="Polar residues" evidence="1">
    <location>
        <begin position="532"/>
        <end position="544"/>
    </location>
</feature>
<feature type="region of interest" description="Disordered" evidence="1">
    <location>
        <begin position="266"/>
        <end position="591"/>
    </location>
</feature>
<evidence type="ECO:0000313" key="3">
    <source>
        <dbReference type="EMBL" id="ETW85094.1"/>
    </source>
</evidence>
<dbReference type="InParanoid" id="W4KHA1"/>
<feature type="compositionally biased region" description="Basic and acidic residues" evidence="1">
    <location>
        <begin position="440"/>
        <end position="453"/>
    </location>
</feature>
<organism evidence="3 4">
    <name type="scientific">Heterobasidion irregulare (strain TC 32-1)</name>
    <dbReference type="NCBI Taxonomy" id="747525"/>
    <lineage>
        <taxon>Eukaryota</taxon>
        <taxon>Fungi</taxon>
        <taxon>Dikarya</taxon>
        <taxon>Basidiomycota</taxon>
        <taxon>Agaricomycotina</taxon>
        <taxon>Agaricomycetes</taxon>
        <taxon>Russulales</taxon>
        <taxon>Bondarzewiaceae</taxon>
        <taxon>Heterobasidion</taxon>
        <taxon>Heterobasidion annosum species complex</taxon>
    </lineage>
</organism>
<feature type="compositionally biased region" description="Acidic residues" evidence="1">
    <location>
        <begin position="454"/>
        <end position="465"/>
    </location>
</feature>
<evidence type="ECO:0000259" key="2">
    <source>
        <dbReference type="Pfam" id="PF08914"/>
    </source>
</evidence>
<dbReference type="eggNOG" id="ENOG502RB6T">
    <property type="taxonomic scope" value="Eukaryota"/>
</dbReference>
<dbReference type="RefSeq" id="XP_009541980.1">
    <property type="nucleotide sequence ID" value="XM_009543685.1"/>
</dbReference>
<feature type="compositionally biased region" description="Acidic residues" evidence="1">
    <location>
        <begin position="266"/>
        <end position="287"/>
    </location>
</feature>
<dbReference type="OrthoDB" id="435460at2759"/>
<feature type="region of interest" description="Disordered" evidence="1">
    <location>
        <begin position="222"/>
        <end position="248"/>
    </location>
</feature>
<dbReference type="Pfam" id="PF08914">
    <property type="entry name" value="Myb_Rap1"/>
    <property type="match status" value="1"/>
</dbReference>
<dbReference type="GeneID" id="20677332"/>
<feature type="compositionally biased region" description="Basic and acidic residues" evidence="1">
    <location>
        <begin position="550"/>
        <end position="563"/>
    </location>
</feature>
<feature type="domain" description="TERF2-interacting telomeric protein 1 Myb" evidence="2">
    <location>
        <begin position="147"/>
        <end position="208"/>
    </location>
</feature>
<feature type="compositionally biased region" description="Acidic residues" evidence="1">
    <location>
        <begin position="330"/>
        <end position="344"/>
    </location>
</feature>
<feature type="region of interest" description="Disordered" evidence="1">
    <location>
        <begin position="1"/>
        <end position="26"/>
    </location>
</feature>
<dbReference type="CDD" id="cd11655">
    <property type="entry name" value="rap1_myb-like"/>
    <property type="match status" value="1"/>
</dbReference>
<dbReference type="STRING" id="747525.W4KHA1"/>
<gene>
    <name evidence="3" type="ORF">HETIRDRAFT_470137</name>
</gene>
<evidence type="ECO:0000256" key="1">
    <source>
        <dbReference type="SAM" id="MobiDB-lite"/>
    </source>
</evidence>
<protein>
    <recommendedName>
        <fullName evidence="2">TERF2-interacting telomeric protein 1 Myb domain-containing protein</fullName>
    </recommendedName>
</protein>
<keyword evidence="4" id="KW-1185">Reference proteome</keyword>
<dbReference type="Proteomes" id="UP000030671">
    <property type="component" value="Unassembled WGS sequence"/>
</dbReference>
<dbReference type="InterPro" id="IPR036420">
    <property type="entry name" value="BRCT_dom_sf"/>
</dbReference>
<dbReference type="EMBL" id="KI925455">
    <property type="protein sequence ID" value="ETW85094.1"/>
    <property type="molecule type" value="Genomic_DNA"/>
</dbReference>
<dbReference type="SUPFAM" id="SSF46689">
    <property type="entry name" value="Homeodomain-like"/>
    <property type="match status" value="1"/>
</dbReference>
<feature type="compositionally biased region" description="Acidic residues" evidence="1">
    <location>
        <begin position="301"/>
        <end position="315"/>
    </location>
</feature>
<feature type="compositionally biased region" description="Polar residues" evidence="1">
    <location>
        <begin position="1"/>
        <end position="12"/>
    </location>
</feature>
<dbReference type="InterPro" id="IPR015010">
    <property type="entry name" value="TERF2IP_Myb"/>
</dbReference>
<dbReference type="InterPro" id="IPR009057">
    <property type="entry name" value="Homeodomain-like_sf"/>
</dbReference>
<dbReference type="HOGENOM" id="CLU_461547_0_0_1"/>
<reference evidence="3 4" key="1">
    <citation type="journal article" date="2012" name="New Phytol.">
        <title>Insight into trade-off between wood decay and parasitism from the genome of a fungal forest pathogen.</title>
        <authorList>
            <person name="Olson A."/>
            <person name="Aerts A."/>
            <person name="Asiegbu F."/>
            <person name="Belbahri L."/>
            <person name="Bouzid O."/>
            <person name="Broberg A."/>
            <person name="Canback B."/>
            <person name="Coutinho P.M."/>
            <person name="Cullen D."/>
            <person name="Dalman K."/>
            <person name="Deflorio G."/>
            <person name="van Diepen L.T."/>
            <person name="Dunand C."/>
            <person name="Duplessis S."/>
            <person name="Durling M."/>
            <person name="Gonthier P."/>
            <person name="Grimwood J."/>
            <person name="Fossdal C.G."/>
            <person name="Hansson D."/>
            <person name="Henrissat B."/>
            <person name="Hietala A."/>
            <person name="Himmelstrand K."/>
            <person name="Hoffmeister D."/>
            <person name="Hogberg N."/>
            <person name="James T.Y."/>
            <person name="Karlsson M."/>
            <person name="Kohler A."/>
            <person name="Kues U."/>
            <person name="Lee Y.H."/>
            <person name="Lin Y.C."/>
            <person name="Lind M."/>
            <person name="Lindquist E."/>
            <person name="Lombard V."/>
            <person name="Lucas S."/>
            <person name="Lunden K."/>
            <person name="Morin E."/>
            <person name="Murat C."/>
            <person name="Park J."/>
            <person name="Raffaello T."/>
            <person name="Rouze P."/>
            <person name="Salamov A."/>
            <person name="Schmutz J."/>
            <person name="Solheim H."/>
            <person name="Stahlberg J."/>
            <person name="Velez H."/>
            <person name="de Vries R.P."/>
            <person name="Wiebenga A."/>
            <person name="Woodward S."/>
            <person name="Yakovlev I."/>
            <person name="Garbelotto M."/>
            <person name="Martin F."/>
            <person name="Grigoriev I.V."/>
            <person name="Stenlid J."/>
        </authorList>
    </citation>
    <scope>NUCLEOTIDE SEQUENCE [LARGE SCALE GENOMIC DNA]</scope>
    <source>
        <strain evidence="3 4">TC 32-1</strain>
    </source>
</reference>
<dbReference type="Gene3D" id="1.10.10.60">
    <property type="entry name" value="Homeodomain-like"/>
    <property type="match status" value="1"/>
</dbReference>
<feature type="compositionally biased region" description="Basic and acidic residues" evidence="1">
    <location>
        <begin position="422"/>
        <end position="431"/>
    </location>
</feature>
<feature type="compositionally biased region" description="Basic and acidic residues" evidence="1">
    <location>
        <begin position="288"/>
        <end position="300"/>
    </location>
</feature>
<proteinExistence type="predicted"/>
<dbReference type="KEGG" id="hir:HETIRDRAFT_470137"/>
<evidence type="ECO:0000313" key="4">
    <source>
        <dbReference type="Proteomes" id="UP000030671"/>
    </source>
</evidence>
<dbReference type="AlphaFoldDB" id="W4KHA1"/>
<accession>W4KHA1</accession>
<sequence length="591" mass="66865">MVHSTRAQSANLESSSENESEADVVRDSDVLSVKECKSSSIQDLSGLFREDGKPVYFFLYKLTEERQKVIIDKILSHGGRVTQSEQAASVILVSKPLDYELYHDKYNSSKTTWVETSGFVDRCINRGRYEHIVIQAAITGGRRRIEFTDADEDNLCKWLALRVPYKDYGGRGGNGLYKDLVERPQKYNQCLWAERHTWQSWREHYQKNADRLDPIIEDLVKADPPRADGKGQYGYRRSLGAPKPGRRKGYNPFKRKIYFTSDEEDVEDVSDGISFSEEERDGGDQEEISARKHVGERIGQEEEEEEEEEEGEGEGEGERKLRRSIIIFSSDEEQELNAEVEDERSGEFDFQPDDLNIFPPEEPAWPSTNANPPLRAPSPSRKARPVVEIVSRRLPRSSTHDAESHAVSAKDAPFRNTRARSRSVEPPERTVKRQKLSGASRDRGETLPLVREDGEADTPEGDDTTQEIASVEARLFEDEDDVGGHHGQLSADDRQTSERFHVIGGRTQRGSAATPRARIPKTRASAAKPVNTLKSLSPTSSSEIFPSPDTRARDEADRRESAAKRQPYIPPVGTRASQYLSRQTSRRSRKK</sequence>
<feature type="compositionally biased region" description="Basic and acidic residues" evidence="1">
    <location>
        <begin position="491"/>
        <end position="501"/>
    </location>
</feature>
<dbReference type="Gene3D" id="3.40.50.10190">
    <property type="entry name" value="BRCT domain"/>
    <property type="match status" value="1"/>
</dbReference>
<name>W4KHA1_HETIT</name>